<reference evidence="2" key="1">
    <citation type="journal article" date="2023" name="Front. Plant Sci.">
        <title>Chromosomal-level genome assembly of Melastoma candidum provides insights into trichome evolution.</title>
        <authorList>
            <person name="Zhong Y."/>
            <person name="Wu W."/>
            <person name="Sun C."/>
            <person name="Zou P."/>
            <person name="Liu Y."/>
            <person name="Dai S."/>
            <person name="Zhou R."/>
        </authorList>
    </citation>
    <scope>NUCLEOTIDE SEQUENCE [LARGE SCALE GENOMIC DNA]</scope>
</reference>
<evidence type="ECO:0000313" key="2">
    <source>
        <dbReference type="Proteomes" id="UP001057402"/>
    </source>
</evidence>
<sequence>MKEGIQETAVLWDEFFCILVLPKTNLLTTSSGHSLPEVNHTEAETSEKQTYPLSGPRTDLAPDSSPLLPPPP</sequence>
<organism evidence="1 2">
    <name type="scientific">Melastoma candidum</name>
    <dbReference type="NCBI Taxonomy" id="119954"/>
    <lineage>
        <taxon>Eukaryota</taxon>
        <taxon>Viridiplantae</taxon>
        <taxon>Streptophyta</taxon>
        <taxon>Embryophyta</taxon>
        <taxon>Tracheophyta</taxon>
        <taxon>Spermatophyta</taxon>
        <taxon>Magnoliopsida</taxon>
        <taxon>eudicotyledons</taxon>
        <taxon>Gunneridae</taxon>
        <taxon>Pentapetalae</taxon>
        <taxon>rosids</taxon>
        <taxon>malvids</taxon>
        <taxon>Myrtales</taxon>
        <taxon>Melastomataceae</taxon>
        <taxon>Melastomatoideae</taxon>
        <taxon>Melastomateae</taxon>
        <taxon>Melastoma</taxon>
    </lineage>
</organism>
<comment type="caution">
    <text evidence="1">The sequence shown here is derived from an EMBL/GenBank/DDBJ whole genome shotgun (WGS) entry which is preliminary data.</text>
</comment>
<gene>
    <name evidence="1" type="ORF">MLD38_031026</name>
</gene>
<evidence type="ECO:0000313" key="1">
    <source>
        <dbReference type="EMBL" id="KAI4325645.1"/>
    </source>
</evidence>
<accession>A0ACB9MN38</accession>
<name>A0ACB9MN38_9MYRT</name>
<dbReference type="Proteomes" id="UP001057402">
    <property type="component" value="Chromosome 9"/>
</dbReference>
<protein>
    <submittedName>
        <fullName evidence="1">Uncharacterized protein</fullName>
    </submittedName>
</protein>
<dbReference type="EMBL" id="CM042888">
    <property type="protein sequence ID" value="KAI4325645.1"/>
    <property type="molecule type" value="Genomic_DNA"/>
</dbReference>
<proteinExistence type="predicted"/>
<keyword evidence="2" id="KW-1185">Reference proteome</keyword>